<feature type="chain" id="PRO_5046262751" evidence="1">
    <location>
        <begin position="26"/>
        <end position="52"/>
    </location>
</feature>
<reference evidence="2 3" key="1">
    <citation type="journal article" date="2019" name="Int. J. Syst. Evol. Microbiol.">
        <title>The Global Catalogue of Microorganisms (GCM) 10K type strain sequencing project: providing services to taxonomists for standard genome sequencing and annotation.</title>
        <authorList>
            <consortium name="The Broad Institute Genomics Platform"/>
            <consortium name="The Broad Institute Genome Sequencing Center for Infectious Disease"/>
            <person name="Wu L."/>
            <person name="Ma J."/>
        </authorList>
    </citation>
    <scope>NUCLEOTIDE SEQUENCE [LARGE SCALE GENOMIC DNA]</scope>
    <source>
        <strain evidence="2 3">JCM 13518</strain>
    </source>
</reference>
<keyword evidence="3" id="KW-1185">Reference proteome</keyword>
<proteinExistence type="predicted"/>
<feature type="signal peptide" evidence="1">
    <location>
        <begin position="1"/>
        <end position="25"/>
    </location>
</feature>
<gene>
    <name evidence="2" type="ORF">GCM10009710_05000</name>
</gene>
<evidence type="ECO:0000313" key="3">
    <source>
        <dbReference type="Proteomes" id="UP001501057"/>
    </source>
</evidence>
<dbReference type="Proteomes" id="UP001501057">
    <property type="component" value="Unassembled WGS sequence"/>
</dbReference>
<sequence length="52" mass="5407">MVKKALALLVIGFAVYYLLTAPTQAADAVDGAFTAVIDAFGNVGVFVQELFG</sequence>
<keyword evidence="1" id="KW-0732">Signal</keyword>
<dbReference type="RefSeq" id="WP_344197388.1">
    <property type="nucleotide sequence ID" value="NZ_BAAAME010000002.1"/>
</dbReference>
<evidence type="ECO:0000313" key="2">
    <source>
        <dbReference type="EMBL" id="GAA1727339.1"/>
    </source>
</evidence>
<name>A0ABN2JHH4_9ACTN</name>
<comment type="caution">
    <text evidence="2">The sequence shown here is derived from an EMBL/GenBank/DDBJ whole genome shotgun (WGS) entry which is preliminary data.</text>
</comment>
<dbReference type="EMBL" id="BAAAME010000002">
    <property type="protein sequence ID" value="GAA1727339.1"/>
    <property type="molecule type" value="Genomic_DNA"/>
</dbReference>
<evidence type="ECO:0000256" key="1">
    <source>
        <dbReference type="SAM" id="SignalP"/>
    </source>
</evidence>
<organism evidence="2 3">
    <name type="scientific">Aeromicrobium alkaliterrae</name>
    <dbReference type="NCBI Taxonomy" id="302168"/>
    <lineage>
        <taxon>Bacteria</taxon>
        <taxon>Bacillati</taxon>
        <taxon>Actinomycetota</taxon>
        <taxon>Actinomycetes</taxon>
        <taxon>Propionibacteriales</taxon>
        <taxon>Nocardioidaceae</taxon>
        <taxon>Aeromicrobium</taxon>
    </lineage>
</organism>
<protein>
    <submittedName>
        <fullName evidence="2">Uncharacterized protein</fullName>
    </submittedName>
</protein>
<accession>A0ABN2JHH4</accession>